<organism evidence="2 3">
    <name type="scientific">Fusarium tricinctum</name>
    <dbReference type="NCBI Taxonomy" id="61284"/>
    <lineage>
        <taxon>Eukaryota</taxon>
        <taxon>Fungi</taxon>
        <taxon>Dikarya</taxon>
        <taxon>Ascomycota</taxon>
        <taxon>Pezizomycotina</taxon>
        <taxon>Sordariomycetes</taxon>
        <taxon>Hypocreomycetidae</taxon>
        <taxon>Hypocreales</taxon>
        <taxon>Nectriaceae</taxon>
        <taxon>Fusarium</taxon>
        <taxon>Fusarium tricinctum species complex</taxon>
    </lineage>
</organism>
<comment type="caution">
    <text evidence="2">The sequence shown here is derived from an EMBL/GenBank/DDBJ whole genome shotgun (WGS) entry which is preliminary data.</text>
</comment>
<evidence type="ECO:0000313" key="3">
    <source>
        <dbReference type="Proteomes" id="UP000813427"/>
    </source>
</evidence>
<keyword evidence="3" id="KW-1185">Reference proteome</keyword>
<dbReference type="EMBL" id="JAGPXF010000009">
    <property type="protein sequence ID" value="KAH7230882.1"/>
    <property type="molecule type" value="Genomic_DNA"/>
</dbReference>
<feature type="domain" description="Retrovirus-related Pol polyprotein from transposon TNT 1-94-like beta-barrel" evidence="1">
    <location>
        <begin position="25"/>
        <end position="92"/>
    </location>
</feature>
<proteinExistence type="predicted"/>
<dbReference type="PANTHER" id="PTHR40628:SF1">
    <property type="entry name" value="CHROMO DOMAIN-CONTAINING PROTEIN"/>
    <property type="match status" value="1"/>
</dbReference>
<name>A0A8K0W6D1_9HYPO</name>
<evidence type="ECO:0000259" key="1">
    <source>
        <dbReference type="Pfam" id="PF22936"/>
    </source>
</evidence>
<evidence type="ECO:0000313" key="2">
    <source>
        <dbReference type="EMBL" id="KAH7230882.1"/>
    </source>
</evidence>
<dbReference type="Proteomes" id="UP000813427">
    <property type="component" value="Unassembled WGS sequence"/>
</dbReference>
<dbReference type="Pfam" id="PF22936">
    <property type="entry name" value="Pol_BBD"/>
    <property type="match status" value="1"/>
</dbReference>
<dbReference type="InterPro" id="IPR054722">
    <property type="entry name" value="PolX-like_BBD"/>
</dbReference>
<dbReference type="OrthoDB" id="4232400at2759"/>
<protein>
    <recommendedName>
        <fullName evidence="1">Retrovirus-related Pol polyprotein from transposon TNT 1-94-like beta-barrel domain-containing protein</fullName>
    </recommendedName>
</protein>
<gene>
    <name evidence="2" type="ORF">BKA59DRAFT_535803</name>
</gene>
<sequence length="242" mass="26901">MTLSRTNKQASLPCPAWTHQASAAKDRSWFGDDYMPFESYVRSADGSELKVIGIGTVALLTKASPNRTGPRSHGTLRLTNVLHVPSAICNIIGQPVVERYNIITRGIEGTITDLSDGRSVAYFKRQMEAAKNFEIRLSGPPIGPKVGPSPFNPSIIERERFAALQAFRQPAAGANLDLAPSEKTWLKEHFQSEFQFLQLYGLSVFKEEDRKEGRTILRTIMAHNEDGASNNEKSDGFDFETR</sequence>
<dbReference type="PANTHER" id="PTHR40628">
    <property type="entry name" value="CHROMO DOMAIN-CONTAINING PROTEIN"/>
    <property type="match status" value="1"/>
</dbReference>
<accession>A0A8K0W6D1</accession>
<reference evidence="2" key="1">
    <citation type="journal article" date="2021" name="Nat. Commun.">
        <title>Genetic determinants of endophytism in the Arabidopsis root mycobiome.</title>
        <authorList>
            <person name="Mesny F."/>
            <person name="Miyauchi S."/>
            <person name="Thiergart T."/>
            <person name="Pickel B."/>
            <person name="Atanasova L."/>
            <person name="Karlsson M."/>
            <person name="Huettel B."/>
            <person name="Barry K.W."/>
            <person name="Haridas S."/>
            <person name="Chen C."/>
            <person name="Bauer D."/>
            <person name="Andreopoulos W."/>
            <person name="Pangilinan J."/>
            <person name="LaButti K."/>
            <person name="Riley R."/>
            <person name="Lipzen A."/>
            <person name="Clum A."/>
            <person name="Drula E."/>
            <person name="Henrissat B."/>
            <person name="Kohler A."/>
            <person name="Grigoriev I.V."/>
            <person name="Martin F.M."/>
            <person name="Hacquard S."/>
        </authorList>
    </citation>
    <scope>NUCLEOTIDE SEQUENCE</scope>
    <source>
        <strain evidence="2">MPI-SDFR-AT-0068</strain>
    </source>
</reference>
<dbReference type="AlphaFoldDB" id="A0A8K0W6D1"/>